<dbReference type="SUPFAM" id="SSF53756">
    <property type="entry name" value="UDP-Glycosyltransferase/glycogen phosphorylase"/>
    <property type="match status" value="1"/>
</dbReference>
<dbReference type="PANTHER" id="PTHR45947:SF3">
    <property type="entry name" value="SULFOQUINOVOSYL TRANSFERASE SQD2"/>
    <property type="match status" value="1"/>
</dbReference>
<dbReference type="Pfam" id="PF00534">
    <property type="entry name" value="Glycos_transf_1"/>
    <property type="match status" value="1"/>
</dbReference>
<accession>A0ABV8SN21</accession>
<dbReference type="PANTHER" id="PTHR45947">
    <property type="entry name" value="SULFOQUINOVOSYL TRANSFERASE SQD2"/>
    <property type="match status" value="1"/>
</dbReference>
<evidence type="ECO:0000313" key="3">
    <source>
        <dbReference type="EMBL" id="MFC4308872.1"/>
    </source>
</evidence>
<reference evidence="4" key="1">
    <citation type="journal article" date="2019" name="Int. J. Syst. Evol. Microbiol.">
        <title>The Global Catalogue of Microorganisms (GCM) 10K type strain sequencing project: providing services to taxonomists for standard genome sequencing and annotation.</title>
        <authorList>
            <consortium name="The Broad Institute Genomics Platform"/>
            <consortium name="The Broad Institute Genome Sequencing Center for Infectious Disease"/>
            <person name="Wu L."/>
            <person name="Ma J."/>
        </authorList>
    </citation>
    <scope>NUCLEOTIDE SEQUENCE [LARGE SCALE GENOMIC DNA]</scope>
    <source>
        <strain evidence="4">CGMCC 1.10759</strain>
    </source>
</reference>
<name>A0ABV8SN21_9GAMM</name>
<dbReference type="InterPro" id="IPR050194">
    <property type="entry name" value="Glycosyltransferase_grp1"/>
</dbReference>
<organism evidence="3 4">
    <name type="scientific">Steroidobacter flavus</name>
    <dbReference type="NCBI Taxonomy" id="1842136"/>
    <lineage>
        <taxon>Bacteria</taxon>
        <taxon>Pseudomonadati</taxon>
        <taxon>Pseudomonadota</taxon>
        <taxon>Gammaproteobacteria</taxon>
        <taxon>Steroidobacterales</taxon>
        <taxon>Steroidobacteraceae</taxon>
        <taxon>Steroidobacter</taxon>
    </lineage>
</organism>
<evidence type="ECO:0000259" key="1">
    <source>
        <dbReference type="Pfam" id="PF00534"/>
    </source>
</evidence>
<dbReference type="EC" id="2.4.-.-" evidence="3"/>
<evidence type="ECO:0000259" key="2">
    <source>
        <dbReference type="Pfam" id="PF13439"/>
    </source>
</evidence>
<dbReference type="GO" id="GO:0016757">
    <property type="term" value="F:glycosyltransferase activity"/>
    <property type="evidence" value="ECO:0007669"/>
    <property type="project" value="UniProtKB-KW"/>
</dbReference>
<sequence>MKLLMTTDAVGGVWTYALDLCSALAAHDVEVVLASMGPLPTEAQRDAAKALGNVSLLESDYRLEWMTEPWDDVTVAGEWLLDLAAANAVDVIHLNGYSHATLPWRRPVVCVAHSCVSTWWQAVHGSPPPDRWNEYRHRVQDGLNSANIIVAPTAAFLEQLGASYRLTQPTRVIHNGRAATTFNCDVSREPIVLACGRPWDVSKNLRVLDEASQGSTWNACVIGNTAGPDGQEFIPSALRAVGHQPAHEVHAWMRQASLFVHAALYEPFGLVVLEAAAAGCVLVLADIPTLRELWDGAAEFFQPRSSDELRALLQALLADPERQRKLAAAARTRASKYSMAVAAAEYVDTYRTLVRRRATRRRAVA</sequence>
<dbReference type="InterPro" id="IPR028098">
    <property type="entry name" value="Glyco_trans_4-like_N"/>
</dbReference>
<dbReference type="CDD" id="cd03801">
    <property type="entry name" value="GT4_PimA-like"/>
    <property type="match status" value="1"/>
</dbReference>
<dbReference type="InterPro" id="IPR001296">
    <property type="entry name" value="Glyco_trans_1"/>
</dbReference>
<proteinExistence type="predicted"/>
<keyword evidence="3" id="KW-0328">Glycosyltransferase</keyword>
<gene>
    <name evidence="3" type="ORF">ACFPN2_07245</name>
</gene>
<comment type="caution">
    <text evidence="3">The sequence shown here is derived from an EMBL/GenBank/DDBJ whole genome shotgun (WGS) entry which is preliminary data.</text>
</comment>
<evidence type="ECO:0000313" key="4">
    <source>
        <dbReference type="Proteomes" id="UP001595904"/>
    </source>
</evidence>
<keyword evidence="3" id="KW-0808">Transferase</keyword>
<feature type="domain" description="Glycosyltransferase subfamily 4-like N-terminal" evidence="2">
    <location>
        <begin position="10"/>
        <end position="176"/>
    </location>
</feature>
<protein>
    <submittedName>
        <fullName evidence="3">Glycosyltransferase family 4 protein</fullName>
        <ecNumber evidence="3">2.4.-.-</ecNumber>
    </submittedName>
</protein>
<keyword evidence="4" id="KW-1185">Reference proteome</keyword>
<dbReference type="Gene3D" id="3.40.50.2000">
    <property type="entry name" value="Glycogen Phosphorylase B"/>
    <property type="match status" value="2"/>
</dbReference>
<feature type="domain" description="Glycosyl transferase family 1" evidence="1">
    <location>
        <begin position="236"/>
        <end position="332"/>
    </location>
</feature>
<dbReference type="Proteomes" id="UP001595904">
    <property type="component" value="Unassembled WGS sequence"/>
</dbReference>
<dbReference type="EMBL" id="JBHSDU010000003">
    <property type="protein sequence ID" value="MFC4308872.1"/>
    <property type="molecule type" value="Genomic_DNA"/>
</dbReference>
<dbReference type="Pfam" id="PF13439">
    <property type="entry name" value="Glyco_transf_4"/>
    <property type="match status" value="1"/>
</dbReference>